<proteinExistence type="predicted"/>
<dbReference type="AlphaFoldDB" id="A0A1A8KQB1"/>
<feature type="compositionally biased region" description="Basic and acidic residues" evidence="1">
    <location>
        <begin position="73"/>
        <end position="82"/>
    </location>
</feature>
<feature type="region of interest" description="Disordered" evidence="1">
    <location>
        <begin position="60"/>
        <end position="82"/>
    </location>
</feature>
<dbReference type="EMBL" id="HAEE01014600">
    <property type="protein sequence ID" value="SBR34650.1"/>
    <property type="molecule type" value="Transcribed_RNA"/>
</dbReference>
<gene>
    <name evidence="2" type="primary">Nfu_g_1_015970</name>
</gene>
<name>A0A1A8KQB1_NOTKU</name>
<feature type="non-terminal residue" evidence="2">
    <location>
        <position position="1"/>
    </location>
</feature>
<evidence type="ECO:0000313" key="2">
    <source>
        <dbReference type="EMBL" id="SBR34650.1"/>
    </source>
</evidence>
<organism evidence="2">
    <name type="scientific">Nothobranchius kuhntae</name>
    <name type="common">Beira killifish</name>
    <dbReference type="NCBI Taxonomy" id="321403"/>
    <lineage>
        <taxon>Eukaryota</taxon>
        <taxon>Metazoa</taxon>
        <taxon>Chordata</taxon>
        <taxon>Craniata</taxon>
        <taxon>Vertebrata</taxon>
        <taxon>Euteleostomi</taxon>
        <taxon>Actinopterygii</taxon>
        <taxon>Neopterygii</taxon>
        <taxon>Teleostei</taxon>
        <taxon>Neoteleostei</taxon>
        <taxon>Acanthomorphata</taxon>
        <taxon>Ovalentaria</taxon>
        <taxon>Atherinomorphae</taxon>
        <taxon>Cyprinodontiformes</taxon>
        <taxon>Nothobranchiidae</taxon>
        <taxon>Nothobranchius</taxon>
    </lineage>
</organism>
<feature type="non-terminal residue" evidence="2">
    <location>
        <position position="82"/>
    </location>
</feature>
<protein>
    <submittedName>
        <fullName evidence="2">Uncharacterized protein</fullName>
    </submittedName>
</protein>
<sequence length="82" mass="9231">DVRGWCVYGMLLSEPADPEKQLVLSGSECCALNFSRRFITHMKRHLSLYVPQGKPPLDPECRGPLGPSLVPKPVEKQRCRPN</sequence>
<reference evidence="2" key="2">
    <citation type="submission" date="2016-06" db="EMBL/GenBank/DDBJ databases">
        <title>The genome of a short-lived fish provides insights into sex chromosome evolution and the genetic control of aging.</title>
        <authorList>
            <person name="Reichwald K."/>
            <person name="Felder M."/>
            <person name="Petzold A."/>
            <person name="Koch P."/>
            <person name="Groth M."/>
            <person name="Platzer M."/>
        </authorList>
    </citation>
    <scope>NUCLEOTIDE SEQUENCE</scope>
    <source>
        <tissue evidence="2">Brain</tissue>
    </source>
</reference>
<accession>A0A1A8KQB1</accession>
<evidence type="ECO:0000256" key="1">
    <source>
        <dbReference type="SAM" id="MobiDB-lite"/>
    </source>
</evidence>
<reference evidence="2" key="1">
    <citation type="submission" date="2016-05" db="EMBL/GenBank/DDBJ databases">
        <authorList>
            <person name="Lavstsen T."/>
            <person name="Jespersen J.S."/>
        </authorList>
    </citation>
    <scope>NUCLEOTIDE SEQUENCE</scope>
    <source>
        <tissue evidence="2">Brain</tissue>
    </source>
</reference>